<sequence>MLPGIPKEEANVDVHPSSVRLMKELIAGAEKAGLGMLVTTGGRGRWIFPSVMIRPCPWI</sequence>
<gene>
    <name evidence="1" type="ORF">KBB96_09255</name>
</gene>
<keyword evidence="2" id="KW-1185">Reference proteome</keyword>
<name>A0A975PGZ0_9BACT</name>
<protein>
    <submittedName>
        <fullName evidence="1">Uncharacterized protein</fullName>
    </submittedName>
</protein>
<reference evidence="1" key="1">
    <citation type="submission" date="2021-04" db="EMBL/GenBank/DDBJ databases">
        <title>Luteolibacter sp. 32A isolated from the skin of an Anderson's salamander (Ambystoma andersonii).</title>
        <authorList>
            <person name="Spergser J."/>
            <person name="Busse H.-J."/>
        </authorList>
    </citation>
    <scope>NUCLEOTIDE SEQUENCE</scope>
    <source>
        <strain evidence="1">32A</strain>
    </source>
</reference>
<dbReference type="AlphaFoldDB" id="A0A975PGZ0"/>
<proteinExistence type="predicted"/>
<evidence type="ECO:0000313" key="2">
    <source>
        <dbReference type="Proteomes" id="UP000676169"/>
    </source>
</evidence>
<dbReference type="KEGG" id="lamb:KBB96_09255"/>
<dbReference type="EMBL" id="CP073100">
    <property type="protein sequence ID" value="QUE53065.1"/>
    <property type="molecule type" value="Genomic_DNA"/>
</dbReference>
<dbReference type="Proteomes" id="UP000676169">
    <property type="component" value="Chromosome"/>
</dbReference>
<accession>A0A975PGZ0</accession>
<dbReference type="RefSeq" id="WP_211634409.1">
    <property type="nucleotide sequence ID" value="NZ_CP073100.1"/>
</dbReference>
<evidence type="ECO:0000313" key="1">
    <source>
        <dbReference type="EMBL" id="QUE53065.1"/>
    </source>
</evidence>
<organism evidence="1 2">
    <name type="scientific">Luteolibacter ambystomatis</name>
    <dbReference type="NCBI Taxonomy" id="2824561"/>
    <lineage>
        <taxon>Bacteria</taxon>
        <taxon>Pseudomonadati</taxon>
        <taxon>Verrucomicrobiota</taxon>
        <taxon>Verrucomicrobiia</taxon>
        <taxon>Verrucomicrobiales</taxon>
        <taxon>Verrucomicrobiaceae</taxon>
        <taxon>Luteolibacter</taxon>
    </lineage>
</organism>